<feature type="region of interest" description="Disordered" evidence="1">
    <location>
        <begin position="1"/>
        <end position="53"/>
    </location>
</feature>
<evidence type="ECO:0000256" key="1">
    <source>
        <dbReference type="SAM" id="MobiDB-lite"/>
    </source>
</evidence>
<dbReference type="Proteomes" id="UP001497497">
    <property type="component" value="Unassembled WGS sequence"/>
</dbReference>
<feature type="non-terminal residue" evidence="2">
    <location>
        <position position="1"/>
    </location>
</feature>
<feature type="compositionally biased region" description="Basic and acidic residues" evidence="1">
    <location>
        <begin position="344"/>
        <end position="353"/>
    </location>
</feature>
<feature type="compositionally biased region" description="Basic residues" evidence="1">
    <location>
        <begin position="67"/>
        <end position="81"/>
    </location>
</feature>
<proteinExistence type="predicted"/>
<feature type="compositionally biased region" description="Polar residues" evidence="1">
    <location>
        <begin position="38"/>
        <end position="48"/>
    </location>
</feature>
<evidence type="ECO:0000313" key="2">
    <source>
        <dbReference type="EMBL" id="CAL1542006.1"/>
    </source>
</evidence>
<sequence>RLSGSRSSGRIKNMKSEGHMKKHAVLVDSAYDADEEFSTPNSSPSQIVASDPYDINMDEDVPFIKAKKQDKKKIAPQKVKKSTGVQQLKQVNKKKQLKTNSTSTPVLLNSSDTEVLKTKQTKLKSPSGTPEVTPILPVKTFESATASDDSFITPQIRRSTRKRGCDLNQMTDITVQLNYSSQADSGIALSPPSKKICTEMPAKSLADKNLNQENHTNKKITHIINANTGEKRRCSAFGLQFMNRRNIFSPNSKKNTAVLQDFGEVSKDVNDSCFGFDSLGSPQVSPPQTSSPQASPPQTSPSQASPRQNKPKEKKKVKKMSRSKSLYRSVQNNLSDSSPSSVSKDIRSKKTENSQENMPMVSLVTPSLFSDEIFSADSGRLQFNSSVAYNNFP</sequence>
<protein>
    <submittedName>
        <fullName evidence="2">Uncharacterized protein</fullName>
    </submittedName>
</protein>
<feature type="compositionally biased region" description="Low complexity" evidence="1">
    <location>
        <begin position="281"/>
        <end position="293"/>
    </location>
</feature>
<organism evidence="2 3">
    <name type="scientific">Lymnaea stagnalis</name>
    <name type="common">Great pond snail</name>
    <name type="synonym">Helix stagnalis</name>
    <dbReference type="NCBI Taxonomy" id="6523"/>
    <lineage>
        <taxon>Eukaryota</taxon>
        <taxon>Metazoa</taxon>
        <taxon>Spiralia</taxon>
        <taxon>Lophotrochozoa</taxon>
        <taxon>Mollusca</taxon>
        <taxon>Gastropoda</taxon>
        <taxon>Heterobranchia</taxon>
        <taxon>Euthyneura</taxon>
        <taxon>Panpulmonata</taxon>
        <taxon>Hygrophila</taxon>
        <taxon>Lymnaeoidea</taxon>
        <taxon>Lymnaeidae</taxon>
        <taxon>Lymnaea</taxon>
    </lineage>
</organism>
<evidence type="ECO:0000313" key="3">
    <source>
        <dbReference type="Proteomes" id="UP001497497"/>
    </source>
</evidence>
<feature type="region of interest" description="Disordered" evidence="1">
    <location>
        <begin position="67"/>
        <end position="106"/>
    </location>
</feature>
<comment type="caution">
    <text evidence="2">The sequence shown here is derived from an EMBL/GenBank/DDBJ whole genome shotgun (WGS) entry which is preliminary data.</text>
</comment>
<keyword evidence="3" id="KW-1185">Reference proteome</keyword>
<name>A0AAV2I868_LYMST</name>
<feature type="region of interest" description="Disordered" evidence="1">
    <location>
        <begin position="276"/>
        <end position="359"/>
    </location>
</feature>
<feature type="compositionally biased region" description="Low complexity" evidence="1">
    <location>
        <begin position="329"/>
        <end position="343"/>
    </location>
</feature>
<feature type="compositionally biased region" description="Basic residues" evidence="1">
    <location>
        <begin position="312"/>
        <end position="322"/>
    </location>
</feature>
<accession>A0AAV2I868</accession>
<dbReference type="AlphaFoldDB" id="A0AAV2I868"/>
<dbReference type="EMBL" id="CAXITT010000465">
    <property type="protein sequence ID" value="CAL1542006.1"/>
    <property type="molecule type" value="Genomic_DNA"/>
</dbReference>
<feature type="compositionally biased region" description="Polar residues" evidence="1">
    <location>
        <begin position="1"/>
        <end position="10"/>
    </location>
</feature>
<reference evidence="2 3" key="1">
    <citation type="submission" date="2024-04" db="EMBL/GenBank/DDBJ databases">
        <authorList>
            <consortium name="Genoscope - CEA"/>
            <person name="William W."/>
        </authorList>
    </citation>
    <scope>NUCLEOTIDE SEQUENCE [LARGE SCALE GENOMIC DNA]</scope>
</reference>
<gene>
    <name evidence="2" type="ORF">GSLYS_00015612001</name>
</gene>